<evidence type="ECO:0000256" key="10">
    <source>
        <dbReference type="PROSITE-ProRule" id="PRU00282"/>
    </source>
</evidence>
<dbReference type="EMBL" id="GL883013">
    <property type="protein sequence ID" value="EGG20284.1"/>
    <property type="molecule type" value="Genomic_DNA"/>
</dbReference>
<feature type="region of interest" description="Disordered" evidence="12">
    <location>
        <begin position="1"/>
        <end position="32"/>
    </location>
</feature>
<evidence type="ECO:0000256" key="3">
    <source>
        <dbReference type="ARBA" id="ARBA00022448"/>
    </source>
</evidence>
<evidence type="ECO:0000256" key="6">
    <source>
        <dbReference type="ARBA" id="ARBA00022792"/>
    </source>
</evidence>
<dbReference type="InterPro" id="IPR018108">
    <property type="entry name" value="MCP_transmembrane"/>
</dbReference>
<proteinExistence type="inferred from homology"/>
<evidence type="ECO:0000256" key="4">
    <source>
        <dbReference type="ARBA" id="ARBA00022692"/>
    </source>
</evidence>
<accession>F4PWC0</accession>
<sequence>MSRLRFDDVGTEQNNMNSSDGGNGNDDQQPKKKGMITTEFNIKKQMAASIMGGMVTAMVVTPLDVVKTRLQTQIDIKAPTSSASTSFNFATSTASSSSSSTKSFKGTMDAFVQITKHEGIFTLWRGLTPSLLMTIPSTAIYFTTYEYLKQEANQLYPNINNVYMIPLVTGSLARVISASVTSPFELVRTNSQGIIKKNLKLVPLIKDIVNNVGFTGLWRGLVPTLIRDVPFSAFYWAGYEIVKNFIYTNYKPEHQTISPFLVNFSAGAMSGSIAAILTTPIDVIKTRVQMTVQGGGGHSSTTNASTSSTTTGRLFNQARSIIQNEGWGGFTKGMIPRVAKVAPACAIMVSTYEWVKSVNLPEQQQQQ</sequence>
<evidence type="ECO:0000256" key="8">
    <source>
        <dbReference type="ARBA" id="ARBA00023128"/>
    </source>
</evidence>
<evidence type="ECO:0000313" key="13">
    <source>
        <dbReference type="EMBL" id="EGG20284.1"/>
    </source>
</evidence>
<comment type="subcellular location">
    <subcellularLocation>
        <location evidence="1">Mitochondrion inner membrane</location>
        <topology evidence="1">Multi-pass membrane protein</topology>
    </subcellularLocation>
</comment>
<dbReference type="SUPFAM" id="SSF103506">
    <property type="entry name" value="Mitochondrial carrier"/>
    <property type="match status" value="1"/>
</dbReference>
<keyword evidence="14" id="KW-1185">Reference proteome</keyword>
<dbReference type="Gene3D" id="1.50.40.10">
    <property type="entry name" value="Mitochondrial carrier domain"/>
    <property type="match status" value="1"/>
</dbReference>
<keyword evidence="5" id="KW-0677">Repeat</keyword>
<dbReference type="OMA" id="YWWGYES"/>
<evidence type="ECO:0000256" key="7">
    <source>
        <dbReference type="ARBA" id="ARBA00022989"/>
    </source>
</evidence>
<dbReference type="OrthoDB" id="1747031at2759"/>
<dbReference type="GeneID" id="14871996"/>
<dbReference type="PANTHER" id="PTHR45760">
    <property type="entry name" value="FI19922P1-RELATED"/>
    <property type="match status" value="1"/>
</dbReference>
<evidence type="ECO:0000256" key="2">
    <source>
        <dbReference type="ARBA" id="ARBA00006375"/>
    </source>
</evidence>
<reference evidence="14" key="1">
    <citation type="journal article" date="2011" name="Genome Res.">
        <title>Phylogeny-wide analysis of social amoeba genomes highlights ancient origins for complex intercellular communication.</title>
        <authorList>
            <person name="Heidel A.J."/>
            <person name="Lawal H.M."/>
            <person name="Felder M."/>
            <person name="Schilde C."/>
            <person name="Helps N.R."/>
            <person name="Tunggal B."/>
            <person name="Rivero F."/>
            <person name="John U."/>
            <person name="Schleicher M."/>
            <person name="Eichinger L."/>
            <person name="Platzer M."/>
            <person name="Noegel A.A."/>
            <person name="Schaap P."/>
            <person name="Gloeckner G."/>
        </authorList>
    </citation>
    <scope>NUCLEOTIDE SEQUENCE [LARGE SCALE GENOMIC DNA]</scope>
    <source>
        <strain evidence="14">SH3</strain>
    </source>
</reference>
<evidence type="ECO:0000256" key="9">
    <source>
        <dbReference type="ARBA" id="ARBA00023136"/>
    </source>
</evidence>
<keyword evidence="4 10" id="KW-0812">Transmembrane</keyword>
<dbReference type="Pfam" id="PF00153">
    <property type="entry name" value="Mito_carr"/>
    <property type="match status" value="3"/>
</dbReference>
<dbReference type="GO" id="GO:0005743">
    <property type="term" value="C:mitochondrial inner membrane"/>
    <property type="evidence" value="ECO:0007669"/>
    <property type="project" value="UniProtKB-SubCell"/>
</dbReference>
<dbReference type="InterPro" id="IPR045315">
    <property type="entry name" value="Mtm1-like"/>
</dbReference>
<evidence type="ECO:0000256" key="11">
    <source>
        <dbReference type="RuleBase" id="RU000488"/>
    </source>
</evidence>
<feature type="repeat" description="Solcar" evidence="10">
    <location>
        <begin position="40"/>
        <end position="151"/>
    </location>
</feature>
<keyword evidence="3 11" id="KW-0813">Transport</keyword>
<dbReference type="PROSITE" id="PS50920">
    <property type="entry name" value="SOLCAR"/>
    <property type="match status" value="3"/>
</dbReference>
<dbReference type="PANTHER" id="PTHR45760:SF2">
    <property type="entry name" value="FI19922P1-RELATED"/>
    <property type="match status" value="1"/>
</dbReference>
<comment type="similarity">
    <text evidence="2 11">Belongs to the mitochondrial carrier (TC 2.A.29) family.</text>
</comment>
<dbReference type="GO" id="GO:1990542">
    <property type="term" value="P:mitochondrial transmembrane transport"/>
    <property type="evidence" value="ECO:0007669"/>
    <property type="project" value="InterPro"/>
</dbReference>
<keyword evidence="9 10" id="KW-0472">Membrane</keyword>
<dbReference type="KEGG" id="dfa:DFA_07407"/>
<keyword evidence="7" id="KW-1133">Transmembrane helix</keyword>
<evidence type="ECO:0000313" key="14">
    <source>
        <dbReference type="Proteomes" id="UP000007797"/>
    </source>
</evidence>
<evidence type="ECO:0000256" key="5">
    <source>
        <dbReference type="ARBA" id="ARBA00022737"/>
    </source>
</evidence>
<evidence type="ECO:0000256" key="1">
    <source>
        <dbReference type="ARBA" id="ARBA00004448"/>
    </source>
</evidence>
<keyword evidence="8" id="KW-0496">Mitochondrion</keyword>
<name>F4PWC0_CACFS</name>
<gene>
    <name evidence="13" type="primary">mcfH</name>
    <name evidence="13" type="ORF">DFA_07407</name>
</gene>
<dbReference type="STRING" id="1054147.F4PWC0"/>
<keyword evidence="6" id="KW-0999">Mitochondrion inner membrane</keyword>
<dbReference type="RefSeq" id="XP_004367267.1">
    <property type="nucleotide sequence ID" value="XM_004367210.1"/>
</dbReference>
<dbReference type="AlphaFoldDB" id="F4PWC0"/>
<dbReference type="InterPro" id="IPR023395">
    <property type="entry name" value="MCP_dom_sf"/>
</dbReference>
<feature type="repeat" description="Solcar" evidence="10">
    <location>
        <begin position="258"/>
        <end position="358"/>
    </location>
</feature>
<protein>
    <submittedName>
        <fullName evidence="13">Mitochondrial substrate carrier family protein</fullName>
    </submittedName>
</protein>
<organism evidence="13 14">
    <name type="scientific">Cavenderia fasciculata</name>
    <name type="common">Slime mold</name>
    <name type="synonym">Dictyostelium fasciculatum</name>
    <dbReference type="NCBI Taxonomy" id="261658"/>
    <lineage>
        <taxon>Eukaryota</taxon>
        <taxon>Amoebozoa</taxon>
        <taxon>Evosea</taxon>
        <taxon>Eumycetozoa</taxon>
        <taxon>Dictyostelia</taxon>
        <taxon>Acytosteliales</taxon>
        <taxon>Cavenderiaceae</taxon>
        <taxon>Cavenderia</taxon>
    </lineage>
</organism>
<dbReference type="Proteomes" id="UP000007797">
    <property type="component" value="Unassembled WGS sequence"/>
</dbReference>
<evidence type="ECO:0000256" key="12">
    <source>
        <dbReference type="SAM" id="MobiDB-lite"/>
    </source>
</evidence>
<feature type="repeat" description="Solcar" evidence="10">
    <location>
        <begin position="161"/>
        <end position="245"/>
    </location>
</feature>